<dbReference type="InterPro" id="IPR029057">
    <property type="entry name" value="PRTase-like"/>
</dbReference>
<gene>
    <name evidence="3" type="ORF">BAU18_001212</name>
</gene>
<dbReference type="PANTHER" id="PTHR47505">
    <property type="entry name" value="DNA UTILIZATION PROTEIN YHGH"/>
    <property type="match status" value="1"/>
</dbReference>
<reference evidence="4" key="1">
    <citation type="submission" date="2016-06" db="EMBL/GenBank/DDBJ databases">
        <title>Four novel species of enterococci isolated from chicken manure.</title>
        <authorList>
            <person name="Van Tyne D."/>
        </authorList>
    </citation>
    <scope>NUCLEOTIDE SEQUENCE [LARGE SCALE GENOMIC DNA]</scope>
    <source>
        <strain evidence="4">JM9A</strain>
    </source>
</reference>
<dbReference type="CDD" id="cd06223">
    <property type="entry name" value="PRTases_typeI"/>
    <property type="match status" value="1"/>
</dbReference>
<feature type="domain" description="Phosphoribosyltransferase" evidence="2">
    <location>
        <begin position="156"/>
        <end position="225"/>
    </location>
</feature>
<evidence type="ECO:0000313" key="4">
    <source>
        <dbReference type="Proteomes" id="UP001429357"/>
    </source>
</evidence>
<reference evidence="3 4" key="2">
    <citation type="submission" date="2024-02" db="EMBL/GenBank/DDBJ databases">
        <title>The Genome Sequence of Enterococcus diestrammenae JM9A.</title>
        <authorList>
            <person name="Earl A."/>
            <person name="Manson A."/>
            <person name="Gilmore M."/>
            <person name="Sanders J."/>
            <person name="Shea T."/>
            <person name="Howe W."/>
            <person name="Livny J."/>
            <person name="Cuomo C."/>
            <person name="Neafsey D."/>
            <person name="Birren B."/>
        </authorList>
    </citation>
    <scope>NUCLEOTIDE SEQUENCE [LARGE SCALE GENOMIC DNA]</scope>
    <source>
        <strain evidence="3 4">JM9A</strain>
    </source>
</reference>
<dbReference type="PANTHER" id="PTHR47505:SF1">
    <property type="entry name" value="DNA UTILIZATION PROTEIN YHGH"/>
    <property type="match status" value="1"/>
</dbReference>
<dbReference type="Gene3D" id="3.40.50.2020">
    <property type="match status" value="1"/>
</dbReference>
<organism evidence="3 4">
    <name type="scientific">Enterococcus diestrammenae</name>
    <dbReference type="NCBI Taxonomy" id="1155073"/>
    <lineage>
        <taxon>Bacteria</taxon>
        <taxon>Bacillati</taxon>
        <taxon>Bacillota</taxon>
        <taxon>Bacilli</taxon>
        <taxon>Lactobacillales</taxon>
        <taxon>Enterococcaceae</taxon>
        <taxon>Enterococcus</taxon>
    </lineage>
</organism>
<comment type="caution">
    <text evidence="3">The sequence shown here is derived from an EMBL/GenBank/DDBJ whole genome shotgun (WGS) entry which is preliminary data.</text>
</comment>
<name>A0ABV0F0Q0_9ENTE</name>
<evidence type="ECO:0000259" key="2">
    <source>
        <dbReference type="Pfam" id="PF00156"/>
    </source>
</evidence>
<dbReference type="Pfam" id="PF00156">
    <property type="entry name" value="Pribosyltran"/>
    <property type="match status" value="1"/>
</dbReference>
<comment type="similarity">
    <text evidence="1">Belongs to the ComF/GntX family.</text>
</comment>
<dbReference type="SUPFAM" id="SSF53271">
    <property type="entry name" value="PRTase-like"/>
    <property type="match status" value="1"/>
</dbReference>
<dbReference type="InterPro" id="IPR000836">
    <property type="entry name" value="PRTase_dom"/>
</dbReference>
<dbReference type="Proteomes" id="UP001429357">
    <property type="component" value="Unassembled WGS sequence"/>
</dbReference>
<keyword evidence="4" id="KW-1185">Reference proteome</keyword>
<dbReference type="RefSeq" id="WP_161868351.1">
    <property type="nucleotide sequence ID" value="NZ_MAEI02000001.1"/>
</dbReference>
<protein>
    <submittedName>
        <fullName evidence="3">Competence protein ComFC</fullName>
    </submittedName>
</protein>
<dbReference type="InterPro" id="IPR051910">
    <property type="entry name" value="ComF/GntX_DNA_util-trans"/>
</dbReference>
<evidence type="ECO:0000313" key="3">
    <source>
        <dbReference type="EMBL" id="MEO1781625.1"/>
    </source>
</evidence>
<proteinExistence type="inferred from homology"/>
<accession>A0ABV0F0Q0</accession>
<sequence>MICGYCQKVILRNLTVKEILFPWLLSDTELCSQCLRQFTPIQKDQACPRCMRSGEQDLCADCQRWQKQYPQRQFFHQALYQYDEAFANWLKEYKFGGDYRLRRTFQQQVRVALKGYRGFIICPIPLSQSRYQERGFNQTSAFLEASGVKTHTLLRRSSHDSPQSKKNRQERLALPQPYVLACSPELLIGKKILLVDDVYTTGRTLFHAADILWQHQPKEVRTFSLAR</sequence>
<dbReference type="EMBL" id="MAEI02000001">
    <property type="protein sequence ID" value="MEO1781625.1"/>
    <property type="molecule type" value="Genomic_DNA"/>
</dbReference>
<evidence type="ECO:0000256" key="1">
    <source>
        <dbReference type="ARBA" id="ARBA00008007"/>
    </source>
</evidence>